<feature type="domain" description="ABC transporter" evidence="5">
    <location>
        <begin position="14"/>
        <end position="259"/>
    </location>
</feature>
<dbReference type="SMART" id="SM00382">
    <property type="entry name" value="AAA"/>
    <property type="match status" value="2"/>
</dbReference>
<dbReference type="InterPro" id="IPR013563">
    <property type="entry name" value="Oligopep_ABC_C"/>
</dbReference>
<evidence type="ECO:0000256" key="1">
    <source>
        <dbReference type="ARBA" id="ARBA00005417"/>
    </source>
</evidence>
<feature type="domain" description="ABC transporter" evidence="5">
    <location>
        <begin position="290"/>
        <end position="542"/>
    </location>
</feature>
<dbReference type="CDD" id="cd03257">
    <property type="entry name" value="ABC_NikE_OppD_transporters"/>
    <property type="match status" value="2"/>
</dbReference>
<dbReference type="PROSITE" id="PS50893">
    <property type="entry name" value="ABC_TRANSPORTER_2"/>
    <property type="match status" value="2"/>
</dbReference>
<name>A0ABP6Y181_9ACTN</name>
<dbReference type="PROSITE" id="PS00211">
    <property type="entry name" value="ABC_TRANSPORTER_1"/>
    <property type="match status" value="1"/>
</dbReference>
<protein>
    <submittedName>
        <fullName evidence="6">ABC transporter ATP-binding protein</fullName>
    </submittedName>
</protein>
<dbReference type="Pfam" id="PF00005">
    <property type="entry name" value="ABC_tran"/>
    <property type="match status" value="2"/>
</dbReference>
<organism evidence="6 7">
    <name type="scientific">Nonomuraea rosea</name>
    <dbReference type="NCBI Taxonomy" id="638574"/>
    <lineage>
        <taxon>Bacteria</taxon>
        <taxon>Bacillati</taxon>
        <taxon>Actinomycetota</taxon>
        <taxon>Actinomycetes</taxon>
        <taxon>Streptosporangiales</taxon>
        <taxon>Streptosporangiaceae</taxon>
        <taxon>Nonomuraea</taxon>
    </lineage>
</organism>
<dbReference type="NCBIfam" id="NF007739">
    <property type="entry name" value="PRK10419.1"/>
    <property type="match status" value="2"/>
</dbReference>
<dbReference type="InterPro" id="IPR050319">
    <property type="entry name" value="ABC_transp_ATP-bind"/>
</dbReference>
<dbReference type="PANTHER" id="PTHR43776">
    <property type="entry name" value="TRANSPORT ATP-BINDING PROTEIN"/>
    <property type="match status" value="1"/>
</dbReference>
<keyword evidence="3" id="KW-0547">Nucleotide-binding</keyword>
<dbReference type="Gene3D" id="3.40.50.300">
    <property type="entry name" value="P-loop containing nucleotide triphosphate hydrolases"/>
    <property type="match status" value="2"/>
</dbReference>
<dbReference type="InterPro" id="IPR027417">
    <property type="entry name" value="P-loop_NTPase"/>
</dbReference>
<dbReference type="Pfam" id="PF08352">
    <property type="entry name" value="oligo_HPY"/>
    <property type="match status" value="2"/>
</dbReference>
<comment type="caution">
    <text evidence="6">The sequence shown here is derived from an EMBL/GenBank/DDBJ whole genome shotgun (WGS) entry which is preliminary data.</text>
</comment>
<keyword evidence="2" id="KW-0813">Transport</keyword>
<evidence type="ECO:0000313" key="6">
    <source>
        <dbReference type="EMBL" id="GAA3573787.1"/>
    </source>
</evidence>
<dbReference type="InterPro" id="IPR017871">
    <property type="entry name" value="ABC_transporter-like_CS"/>
</dbReference>
<dbReference type="InterPro" id="IPR003439">
    <property type="entry name" value="ABC_transporter-like_ATP-bd"/>
</dbReference>
<dbReference type="SUPFAM" id="SSF52540">
    <property type="entry name" value="P-loop containing nucleoside triphosphate hydrolases"/>
    <property type="match status" value="2"/>
</dbReference>
<dbReference type="PANTHER" id="PTHR43776:SF7">
    <property type="entry name" value="D,D-DIPEPTIDE TRANSPORT ATP-BINDING PROTEIN DDPF-RELATED"/>
    <property type="match status" value="1"/>
</dbReference>
<gene>
    <name evidence="6" type="ORF">GCM10022419_063500</name>
</gene>
<proteinExistence type="inferred from homology"/>
<dbReference type="Proteomes" id="UP001500630">
    <property type="component" value="Unassembled WGS sequence"/>
</dbReference>
<keyword evidence="4 6" id="KW-0067">ATP-binding</keyword>
<sequence>MTTYAAPPSVATLVAVEGLRVSFGANEVVRGLSLSIAQGECVAIVGESGSGKSVTARSLLGLAGPGATVRAERFSVAGRDVRGFGPEDWRRLRGRFAGLVLQDALVSLDPLRTVAAEIAEVLAVHDVVPRARRADRVLELLESVGVPEPDVRARQRPHQLSGGLRQRVLIASAIAAEPELIIADEPTTALDVSVQAQILRLLAERKAAGTALLLISHDLAVVASIADRILVMRDGHVVEEGPAGQVLAAPAHAYTRSLLAAIPSAASRGTRLSGGPPLTRRAPDPSAQVLAATGLTRSYGPRRVVDDVSFTLHEGETLGIVGESGSGKTTLARLVLGLLEPGDGRVSLRRQQWSGVPERRRRPLRRGIQLISQNPLDSFDPRHTVGRLIAEPLDPPRGLSARTAWSSGSALSAREERRARVLDLLARVGLPPEVAARHPRELSGGQRQRVAIARALGPRPDVLVCDEPVSALDVSIQAQVLDLLVELQAEYGTALLFISHDLGVVHHMSDRVLVMKDGAVVEEGEVERVFTRPVHPYTRALVEDLPRLPHPDNQAIRP</sequence>
<evidence type="ECO:0000256" key="3">
    <source>
        <dbReference type="ARBA" id="ARBA00022741"/>
    </source>
</evidence>
<dbReference type="RefSeq" id="WP_425570384.1">
    <property type="nucleotide sequence ID" value="NZ_BAABDQ010000015.1"/>
</dbReference>
<evidence type="ECO:0000313" key="7">
    <source>
        <dbReference type="Proteomes" id="UP001500630"/>
    </source>
</evidence>
<dbReference type="InterPro" id="IPR003593">
    <property type="entry name" value="AAA+_ATPase"/>
</dbReference>
<dbReference type="EMBL" id="BAABDQ010000015">
    <property type="protein sequence ID" value="GAA3573787.1"/>
    <property type="molecule type" value="Genomic_DNA"/>
</dbReference>
<accession>A0ABP6Y181</accession>
<dbReference type="GO" id="GO:0005524">
    <property type="term" value="F:ATP binding"/>
    <property type="evidence" value="ECO:0007669"/>
    <property type="project" value="UniProtKB-KW"/>
</dbReference>
<evidence type="ECO:0000259" key="5">
    <source>
        <dbReference type="PROSITE" id="PS50893"/>
    </source>
</evidence>
<dbReference type="NCBIfam" id="NF008453">
    <property type="entry name" value="PRK11308.1"/>
    <property type="match status" value="2"/>
</dbReference>
<evidence type="ECO:0000256" key="2">
    <source>
        <dbReference type="ARBA" id="ARBA00022448"/>
    </source>
</evidence>
<comment type="similarity">
    <text evidence="1">Belongs to the ABC transporter superfamily.</text>
</comment>
<keyword evidence="7" id="KW-1185">Reference proteome</keyword>
<evidence type="ECO:0000256" key="4">
    <source>
        <dbReference type="ARBA" id="ARBA00022840"/>
    </source>
</evidence>
<reference evidence="7" key="1">
    <citation type="journal article" date="2019" name="Int. J. Syst. Evol. Microbiol.">
        <title>The Global Catalogue of Microorganisms (GCM) 10K type strain sequencing project: providing services to taxonomists for standard genome sequencing and annotation.</title>
        <authorList>
            <consortium name="The Broad Institute Genomics Platform"/>
            <consortium name="The Broad Institute Genome Sequencing Center for Infectious Disease"/>
            <person name="Wu L."/>
            <person name="Ma J."/>
        </authorList>
    </citation>
    <scope>NUCLEOTIDE SEQUENCE [LARGE SCALE GENOMIC DNA]</scope>
    <source>
        <strain evidence="7">JCM 17326</strain>
    </source>
</reference>